<reference evidence="8 9" key="1">
    <citation type="submission" date="2016-07" db="EMBL/GenBank/DDBJ databases">
        <title>Pervasive Adenine N6-methylation of Active Genes in Fungi.</title>
        <authorList>
            <consortium name="DOE Joint Genome Institute"/>
            <person name="Mondo S.J."/>
            <person name="Dannebaum R.O."/>
            <person name="Kuo R.C."/>
            <person name="Labutti K."/>
            <person name="Haridas S."/>
            <person name="Kuo A."/>
            <person name="Salamov A."/>
            <person name="Ahrendt S.R."/>
            <person name="Lipzen A."/>
            <person name="Sullivan W."/>
            <person name="Andreopoulos W.B."/>
            <person name="Clum A."/>
            <person name="Lindquist E."/>
            <person name="Daum C."/>
            <person name="Ramamoorthy G.K."/>
            <person name="Gryganskyi A."/>
            <person name="Culley D."/>
            <person name="Magnuson J.K."/>
            <person name="James T.Y."/>
            <person name="O'Malley M.A."/>
            <person name="Stajich J.E."/>
            <person name="Spatafora J.W."/>
            <person name="Visel A."/>
            <person name="Grigoriev I.V."/>
        </authorList>
    </citation>
    <scope>NUCLEOTIDE SEQUENCE [LARGE SCALE GENOMIC DNA]</scope>
    <source>
        <strain evidence="8 9">NRRL 2496</strain>
    </source>
</reference>
<proteinExistence type="inferred from homology"/>
<dbReference type="Pfam" id="PF02290">
    <property type="entry name" value="SRP14"/>
    <property type="match status" value="1"/>
</dbReference>
<evidence type="ECO:0000313" key="9">
    <source>
        <dbReference type="Proteomes" id="UP000242180"/>
    </source>
</evidence>
<evidence type="ECO:0000256" key="4">
    <source>
        <dbReference type="ARBA" id="ARBA00022884"/>
    </source>
</evidence>
<protein>
    <recommendedName>
        <fullName evidence="7">Signal recognition particle subunit SRP14</fullName>
    </recommendedName>
    <alternativeName>
        <fullName evidence="7">Signal recognition particle 14 kDa protein</fullName>
    </alternativeName>
</protein>
<dbReference type="GO" id="GO:0006614">
    <property type="term" value="P:SRP-dependent cotranslational protein targeting to membrane"/>
    <property type="evidence" value="ECO:0007669"/>
    <property type="project" value="UniProtKB-UniRule"/>
</dbReference>
<dbReference type="InParanoid" id="A0A1X2HI00"/>
<dbReference type="GO" id="GO:0030942">
    <property type="term" value="F:endoplasmic reticulum signal peptide binding"/>
    <property type="evidence" value="ECO:0007669"/>
    <property type="project" value="UniProtKB-UniRule"/>
</dbReference>
<keyword evidence="4 7" id="KW-0694">RNA-binding</keyword>
<evidence type="ECO:0000256" key="5">
    <source>
        <dbReference type="ARBA" id="ARBA00023135"/>
    </source>
</evidence>
<comment type="subcellular location">
    <subcellularLocation>
        <location evidence="1 7">Cytoplasm</location>
    </subcellularLocation>
</comment>
<gene>
    <name evidence="8" type="ORF">BCR43DRAFT_490826</name>
</gene>
<dbReference type="AlphaFoldDB" id="A0A1X2HI00"/>
<dbReference type="Proteomes" id="UP000242180">
    <property type="component" value="Unassembled WGS sequence"/>
</dbReference>
<comment type="similarity">
    <text evidence="2 7">Belongs to the SRP14 family.</text>
</comment>
<evidence type="ECO:0000313" key="8">
    <source>
        <dbReference type="EMBL" id="ORY98076.1"/>
    </source>
</evidence>
<evidence type="ECO:0000256" key="1">
    <source>
        <dbReference type="ARBA" id="ARBA00004496"/>
    </source>
</evidence>
<organism evidence="8 9">
    <name type="scientific">Syncephalastrum racemosum</name>
    <name type="common">Filamentous fungus</name>
    <dbReference type="NCBI Taxonomy" id="13706"/>
    <lineage>
        <taxon>Eukaryota</taxon>
        <taxon>Fungi</taxon>
        <taxon>Fungi incertae sedis</taxon>
        <taxon>Mucoromycota</taxon>
        <taxon>Mucoromycotina</taxon>
        <taxon>Mucoromycetes</taxon>
        <taxon>Mucorales</taxon>
        <taxon>Syncephalastraceae</taxon>
        <taxon>Syncephalastrum</taxon>
    </lineage>
</organism>
<comment type="subunit">
    <text evidence="7">Component of a fungal signal recognition particle (SRP) complex that consists of a 7SL RNA molecule (scR1) and at least six protein subunits: SRP72, SRP68, SRP54, SEC65, SRP21 and SRP14.</text>
</comment>
<dbReference type="InterPro" id="IPR009018">
    <property type="entry name" value="Signal_recog_particle_SRP9/14"/>
</dbReference>
<dbReference type="GO" id="GO:0005786">
    <property type="term" value="C:signal recognition particle, endoplasmic reticulum targeting"/>
    <property type="evidence" value="ECO:0007669"/>
    <property type="project" value="UniProtKB-UniRule"/>
</dbReference>
<dbReference type="InterPro" id="IPR003210">
    <property type="entry name" value="Signal_recog_particle_SRP14"/>
</dbReference>
<sequence>MKDLDPASFTIELGKLYEQSRQNGTVTVTMKRMTAKRIKKAHAVKKTVPRGGEALLEQEKLKKENKDAMQVDEDDTTTYPCLVRAKFKDTTLSTTVAPEDFLQFQENYRTVVIAYMNSLKKKDRKKGKKRTKTDN</sequence>
<dbReference type="GO" id="GO:0008312">
    <property type="term" value="F:7S RNA binding"/>
    <property type="evidence" value="ECO:0007669"/>
    <property type="project" value="UniProtKB-UniRule"/>
</dbReference>
<dbReference type="OrthoDB" id="19209at2759"/>
<evidence type="ECO:0000256" key="3">
    <source>
        <dbReference type="ARBA" id="ARBA00022490"/>
    </source>
</evidence>
<comment type="function">
    <text evidence="7">Component of the signal recognition particle (SRP) complex, a ribonucleoprotein complex that mediates the cotranslational targeting of secretory and membrane proteins to the endoplasmic reticulum (ER).</text>
</comment>
<evidence type="ECO:0000256" key="6">
    <source>
        <dbReference type="ARBA" id="ARBA00023274"/>
    </source>
</evidence>
<dbReference type="SUPFAM" id="SSF54762">
    <property type="entry name" value="Signal recognition particle alu RNA binding heterodimer, SRP9/14"/>
    <property type="match status" value="1"/>
</dbReference>
<keyword evidence="3 7" id="KW-0963">Cytoplasm</keyword>
<dbReference type="Gene3D" id="3.30.720.10">
    <property type="entry name" value="Signal recognition particle alu RNA binding heterodimer, srp9/1"/>
    <property type="match status" value="1"/>
</dbReference>
<keyword evidence="5 7" id="KW-0733">Signal recognition particle</keyword>
<keyword evidence="6 7" id="KW-0687">Ribonucleoprotein</keyword>
<accession>A0A1X2HI00</accession>
<name>A0A1X2HI00_SYNRA</name>
<dbReference type="EMBL" id="MCGN01000004">
    <property type="protein sequence ID" value="ORY98076.1"/>
    <property type="molecule type" value="Genomic_DNA"/>
</dbReference>
<dbReference type="PANTHER" id="PTHR12013">
    <property type="entry name" value="SIGNAL RECOGNITION PARTICLE 14 KD PROTEIN"/>
    <property type="match status" value="1"/>
</dbReference>
<comment type="caution">
    <text evidence="8">The sequence shown here is derived from an EMBL/GenBank/DDBJ whole genome shotgun (WGS) entry which is preliminary data.</text>
</comment>
<evidence type="ECO:0000256" key="7">
    <source>
        <dbReference type="RuleBase" id="RU368100"/>
    </source>
</evidence>
<evidence type="ECO:0000256" key="2">
    <source>
        <dbReference type="ARBA" id="ARBA00010349"/>
    </source>
</evidence>
<dbReference type="STRING" id="13706.A0A1X2HI00"/>
<dbReference type="OMA" id="RFNGHNK"/>
<keyword evidence="9" id="KW-1185">Reference proteome</keyword>